<protein>
    <submittedName>
        <fullName evidence="2">Type IV pilus assembly protein, tip-associated adhesin PilY1</fullName>
    </submittedName>
</protein>
<sequence>MNRLVAVALACLGIAFAPVCAASGSEAGRLPLAYRTTAGAYPWTGRLFAVGWQGPAPVLSPYLWEAGASLDHRPVGSRRIFTSSAPPQRVIALQWDAIDAAFRNTDSADMLSRLDSAHLEWLRGDRTQAGLRQRDTRLGNAAGARVRVVAPPAWAPGKPGHAGFRARYSLRPHVVWLGTNDGLLHGFDAVTGEERAAYLPGVLLPYAAATPANDAPLVPSPCPRPEAQDVTVRGDWRTVLLCGIPGSTRAGNPAAAFVLDVSDPDGQIAFVPLWEIAATDTLPLTARGPVRAAGMPGQDGLRWFAVVTLDATANDKSEAARSGLALLPLDKPAGAAWAGQYAVRTLPLPEHDCLGRPATGNLVAVSVLSDMTGTARAAYATDDAGQLWRFPLAEAPQPGGAPAVSCLHRMQTPAQPLMPEAPVLLGSPAAPVVVYGAGNELAAVPDLSSSRGATAVPLVQVVAQAVDGGHILRAQPAGAGDAGWHLTLPHAGEQVVEVQPVFPGHLLFVTRTPDGAQRSYLVLAATGESVSQSGTGERLHVATGQLLPPGASVFVTAAELPAAPAQPGRTARQAYELSLWAVDGNSATRVSQTMASRRTGRLRWREIVGPAREDLP</sequence>
<evidence type="ECO:0000256" key="1">
    <source>
        <dbReference type="SAM" id="SignalP"/>
    </source>
</evidence>
<keyword evidence="1" id="KW-0732">Signal</keyword>
<reference evidence="2" key="1">
    <citation type="submission" date="2016-09" db="EMBL/GenBank/DDBJ databases">
        <authorList>
            <person name="Capua I."/>
            <person name="De Benedictis P."/>
            <person name="Joannis T."/>
            <person name="Lombin L.H."/>
            <person name="Cattoli G."/>
        </authorList>
    </citation>
    <scope>NUCLEOTIDE SEQUENCE</scope>
    <source>
        <strain evidence="2">B9</strain>
    </source>
</reference>
<accession>A0A1K0JI03</accession>
<feature type="signal peptide" evidence="1">
    <location>
        <begin position="1"/>
        <end position="21"/>
    </location>
</feature>
<organism evidence="2">
    <name type="scientific">Cupriavidus necator</name>
    <name type="common">Alcaligenes eutrophus</name>
    <name type="synonym">Ralstonia eutropha</name>
    <dbReference type="NCBI Taxonomy" id="106590"/>
    <lineage>
        <taxon>Bacteria</taxon>
        <taxon>Pseudomonadati</taxon>
        <taxon>Pseudomonadota</taxon>
        <taxon>Betaproteobacteria</taxon>
        <taxon>Burkholderiales</taxon>
        <taxon>Burkholderiaceae</taxon>
        <taxon>Cupriavidus</taxon>
    </lineage>
</organism>
<feature type="chain" id="PRO_5011955918" evidence="1">
    <location>
        <begin position="22"/>
        <end position="616"/>
    </location>
</feature>
<name>A0A1K0JI03_CUPNE</name>
<gene>
    <name evidence="2" type="primary">pilY</name>
    <name evidence="2" type="ORF">CNECB9_2100009</name>
</gene>
<proteinExistence type="predicted"/>
<dbReference type="AlphaFoldDB" id="A0A1K0JI03"/>
<dbReference type="EMBL" id="FMSH01000125">
    <property type="protein sequence ID" value="SCU74899.1"/>
    <property type="molecule type" value="Genomic_DNA"/>
</dbReference>
<evidence type="ECO:0000313" key="2">
    <source>
        <dbReference type="EMBL" id="SCU74899.1"/>
    </source>
</evidence>